<name>A0AAV4PB67_9ARAC</name>
<keyword evidence="2" id="KW-1185">Reference proteome</keyword>
<proteinExistence type="predicted"/>
<reference evidence="1 2" key="1">
    <citation type="submission" date="2021-06" db="EMBL/GenBank/DDBJ databases">
        <title>Caerostris darwini draft genome.</title>
        <authorList>
            <person name="Kono N."/>
            <person name="Arakawa K."/>
        </authorList>
    </citation>
    <scope>NUCLEOTIDE SEQUENCE [LARGE SCALE GENOMIC DNA]</scope>
</reference>
<dbReference type="Proteomes" id="UP001054837">
    <property type="component" value="Unassembled WGS sequence"/>
</dbReference>
<dbReference type="EMBL" id="BPLQ01002536">
    <property type="protein sequence ID" value="GIX93713.1"/>
    <property type="molecule type" value="Genomic_DNA"/>
</dbReference>
<sequence>MRSVAGIGLHWMVTETDGEMGSHQCCKSADPDYPVLPAKRDAYFANSSPVSLKRDSPYSSEISTLFASSHVFILRSLRI</sequence>
<evidence type="ECO:0000313" key="2">
    <source>
        <dbReference type="Proteomes" id="UP001054837"/>
    </source>
</evidence>
<comment type="caution">
    <text evidence="1">The sequence shown here is derived from an EMBL/GenBank/DDBJ whole genome shotgun (WGS) entry which is preliminary data.</text>
</comment>
<organism evidence="1 2">
    <name type="scientific">Caerostris darwini</name>
    <dbReference type="NCBI Taxonomy" id="1538125"/>
    <lineage>
        <taxon>Eukaryota</taxon>
        <taxon>Metazoa</taxon>
        <taxon>Ecdysozoa</taxon>
        <taxon>Arthropoda</taxon>
        <taxon>Chelicerata</taxon>
        <taxon>Arachnida</taxon>
        <taxon>Araneae</taxon>
        <taxon>Araneomorphae</taxon>
        <taxon>Entelegynae</taxon>
        <taxon>Araneoidea</taxon>
        <taxon>Araneidae</taxon>
        <taxon>Caerostris</taxon>
    </lineage>
</organism>
<dbReference type="AlphaFoldDB" id="A0AAV4PB67"/>
<accession>A0AAV4PB67</accession>
<gene>
    <name evidence="1" type="ORF">CDAR_24751</name>
</gene>
<evidence type="ECO:0000313" key="1">
    <source>
        <dbReference type="EMBL" id="GIX93713.1"/>
    </source>
</evidence>
<protein>
    <submittedName>
        <fullName evidence="1">Uncharacterized protein</fullName>
    </submittedName>
</protein>